<evidence type="ECO:0000256" key="4">
    <source>
        <dbReference type="ARBA" id="ARBA00022833"/>
    </source>
</evidence>
<dbReference type="InterPro" id="IPR001279">
    <property type="entry name" value="Metallo-B-lactamas"/>
</dbReference>
<evidence type="ECO:0000259" key="6">
    <source>
        <dbReference type="SMART" id="SM00849"/>
    </source>
</evidence>
<proteinExistence type="predicted"/>
<organism evidence="7 8">
    <name type="scientific">Paraburkholderia eburnea</name>
    <dbReference type="NCBI Taxonomy" id="1189126"/>
    <lineage>
        <taxon>Bacteria</taxon>
        <taxon>Pseudomonadati</taxon>
        <taxon>Pseudomonadota</taxon>
        <taxon>Betaproteobacteria</taxon>
        <taxon>Burkholderiales</taxon>
        <taxon>Burkholderiaceae</taxon>
        <taxon>Paraburkholderia</taxon>
    </lineage>
</organism>
<evidence type="ECO:0000256" key="1">
    <source>
        <dbReference type="ARBA" id="ARBA00001947"/>
    </source>
</evidence>
<dbReference type="Gene3D" id="3.60.15.10">
    <property type="entry name" value="Ribonuclease Z/Hydroxyacylglutathione hydrolase-like"/>
    <property type="match status" value="1"/>
</dbReference>
<gene>
    <name evidence="7" type="ORF">B0G62_101782</name>
</gene>
<protein>
    <submittedName>
        <fullName evidence="7">Glyoxylase-like metal-dependent hydrolase (Beta-lactamase superfamily II)</fullName>
    </submittedName>
</protein>
<dbReference type="PANTHER" id="PTHR46233:SF3">
    <property type="entry name" value="HYDROXYACYLGLUTATHIONE HYDROLASE GLOC"/>
    <property type="match status" value="1"/>
</dbReference>
<dbReference type="RefSeq" id="WP_103702651.1">
    <property type="nucleotide sequence ID" value="NZ_PQGA01000001.1"/>
</dbReference>
<evidence type="ECO:0000313" key="8">
    <source>
        <dbReference type="Proteomes" id="UP000237381"/>
    </source>
</evidence>
<dbReference type="PANTHER" id="PTHR46233">
    <property type="entry name" value="HYDROXYACYLGLUTATHIONE HYDROLASE GLOC"/>
    <property type="match status" value="1"/>
</dbReference>
<evidence type="ECO:0000256" key="2">
    <source>
        <dbReference type="ARBA" id="ARBA00022723"/>
    </source>
</evidence>
<dbReference type="GO" id="GO:0046872">
    <property type="term" value="F:metal ion binding"/>
    <property type="evidence" value="ECO:0007669"/>
    <property type="project" value="UniProtKB-KW"/>
</dbReference>
<dbReference type="AlphaFoldDB" id="A0A2S4MNQ3"/>
<evidence type="ECO:0000256" key="3">
    <source>
        <dbReference type="ARBA" id="ARBA00022801"/>
    </source>
</evidence>
<dbReference type="EMBL" id="PQGA01000001">
    <property type="protein sequence ID" value="POR56383.1"/>
    <property type="molecule type" value="Genomic_DNA"/>
</dbReference>
<keyword evidence="4" id="KW-0862">Zinc</keyword>
<dbReference type="Proteomes" id="UP000237381">
    <property type="component" value="Unassembled WGS sequence"/>
</dbReference>
<name>A0A2S4MNQ3_9BURK</name>
<evidence type="ECO:0000256" key="5">
    <source>
        <dbReference type="SAM" id="MobiDB-lite"/>
    </source>
</evidence>
<dbReference type="SMART" id="SM00849">
    <property type="entry name" value="Lactamase_B"/>
    <property type="match status" value="1"/>
</dbReference>
<dbReference type="InterPro" id="IPR051453">
    <property type="entry name" value="MBL_Glyoxalase_II"/>
</dbReference>
<accession>A0A2S4MNQ3</accession>
<keyword evidence="3 7" id="KW-0378">Hydrolase</keyword>
<dbReference type="GO" id="GO:0016787">
    <property type="term" value="F:hydrolase activity"/>
    <property type="evidence" value="ECO:0007669"/>
    <property type="project" value="UniProtKB-KW"/>
</dbReference>
<keyword evidence="8" id="KW-1185">Reference proteome</keyword>
<feature type="region of interest" description="Disordered" evidence="5">
    <location>
        <begin position="194"/>
        <end position="223"/>
    </location>
</feature>
<dbReference type="CDD" id="cd07737">
    <property type="entry name" value="YcbL-like_MBL-fold"/>
    <property type="match status" value="1"/>
</dbReference>
<feature type="domain" description="Metallo-beta-lactamase" evidence="6">
    <location>
        <begin position="12"/>
        <end position="192"/>
    </location>
</feature>
<comment type="caution">
    <text evidence="7">The sequence shown here is derived from an EMBL/GenBank/DDBJ whole genome shotgun (WGS) entry which is preliminary data.</text>
</comment>
<sequence length="223" mass="24624">MKVTLIPVTPFQQNSSLLVCEATQRAAVVDPGGDLDRIEAEIARQGVQLEKVLLTHGHLDHCAGARALADKFGVPIEGPQEDERFWLEQLPQQSVRFGFGHAQAFEPDRWLVNGDTVRFGNEEMEVYHCPGHTPGHVVFFSREHRLALVGDVLFAGSIGRTDFPRGNHADLVRSIREKLWPLGDDVTFVPGHGPVSTFGEERRTNPYVADSVPGDAPSQAQWG</sequence>
<dbReference type="InterPro" id="IPR036866">
    <property type="entry name" value="RibonucZ/Hydroxyglut_hydro"/>
</dbReference>
<evidence type="ECO:0000313" key="7">
    <source>
        <dbReference type="EMBL" id="POR56383.1"/>
    </source>
</evidence>
<dbReference type="OrthoDB" id="9802991at2"/>
<comment type="cofactor">
    <cofactor evidence="1">
        <name>Zn(2+)</name>
        <dbReference type="ChEBI" id="CHEBI:29105"/>
    </cofactor>
</comment>
<reference evidence="7 8" key="1">
    <citation type="submission" date="2018-01" db="EMBL/GenBank/DDBJ databases">
        <title>Genomic Encyclopedia of Type Strains, Phase III (KMG-III): the genomes of soil and plant-associated and newly described type strains.</title>
        <authorList>
            <person name="Whitman W."/>
        </authorList>
    </citation>
    <scope>NUCLEOTIDE SEQUENCE [LARGE SCALE GENOMIC DNA]</scope>
    <source>
        <strain evidence="7 8">JCM 18070</strain>
    </source>
</reference>
<dbReference type="SUPFAM" id="SSF56281">
    <property type="entry name" value="Metallo-hydrolase/oxidoreductase"/>
    <property type="match status" value="1"/>
</dbReference>
<keyword evidence="2" id="KW-0479">Metal-binding</keyword>
<dbReference type="Pfam" id="PF00753">
    <property type="entry name" value="Lactamase_B"/>
    <property type="match status" value="1"/>
</dbReference>